<protein>
    <recommendedName>
        <fullName evidence="11">Cation/H+ exchanger transmembrane domain-containing protein</fullName>
    </recommendedName>
</protein>
<feature type="transmembrane region" description="Helical" evidence="10">
    <location>
        <begin position="227"/>
        <end position="245"/>
    </location>
</feature>
<evidence type="ECO:0000256" key="8">
    <source>
        <dbReference type="ARBA" id="ARBA00023136"/>
    </source>
</evidence>
<comment type="subcellular location">
    <subcellularLocation>
        <location evidence="1">Cell membrane</location>
        <topology evidence="1">Multi-pass membrane protein</topology>
    </subcellularLocation>
</comment>
<dbReference type="GO" id="GO:1902600">
    <property type="term" value="P:proton transmembrane transport"/>
    <property type="evidence" value="ECO:0007669"/>
    <property type="project" value="InterPro"/>
</dbReference>
<dbReference type="Gene3D" id="1.20.1530.20">
    <property type="match status" value="1"/>
</dbReference>
<proteinExistence type="predicted"/>
<keyword evidence="8 10" id="KW-0472">Membrane</keyword>
<evidence type="ECO:0000256" key="1">
    <source>
        <dbReference type="ARBA" id="ARBA00004651"/>
    </source>
</evidence>
<keyword evidence="7" id="KW-0406">Ion transport</keyword>
<evidence type="ECO:0000256" key="4">
    <source>
        <dbReference type="ARBA" id="ARBA00022475"/>
    </source>
</evidence>
<keyword evidence="13" id="KW-1185">Reference proteome</keyword>
<dbReference type="PANTHER" id="PTHR32507:SF8">
    <property type="entry name" value="CNH1P"/>
    <property type="match status" value="1"/>
</dbReference>
<keyword evidence="4" id="KW-1003">Cell membrane</keyword>
<dbReference type="RefSeq" id="WP_152200335.1">
    <property type="nucleotide sequence ID" value="NZ_VUKF01000003.1"/>
</dbReference>
<evidence type="ECO:0000256" key="3">
    <source>
        <dbReference type="ARBA" id="ARBA00022449"/>
    </source>
</evidence>
<reference evidence="12 13" key="1">
    <citation type="submission" date="2019-10" db="EMBL/GenBank/DDBJ databases">
        <title>Georgenia wutianyii sp. nov. and Georgenia yuyongxinii sp. nov. isolated from plateau pika (Ochotona curzoniae) in the Qinghai-Tibet plateau of China.</title>
        <authorList>
            <person name="Tian Z."/>
        </authorList>
    </citation>
    <scope>NUCLEOTIDE SEQUENCE [LARGE SCALE GENOMIC DNA]</scope>
    <source>
        <strain evidence="12 13">DSM 21501</strain>
    </source>
</reference>
<evidence type="ECO:0000256" key="5">
    <source>
        <dbReference type="ARBA" id="ARBA00022692"/>
    </source>
</evidence>
<feature type="transmembrane region" description="Helical" evidence="10">
    <location>
        <begin position="34"/>
        <end position="53"/>
    </location>
</feature>
<evidence type="ECO:0000256" key="2">
    <source>
        <dbReference type="ARBA" id="ARBA00022448"/>
    </source>
</evidence>
<dbReference type="InterPro" id="IPR006153">
    <property type="entry name" value="Cation/H_exchanger_TM"/>
</dbReference>
<dbReference type="InterPro" id="IPR038770">
    <property type="entry name" value="Na+/solute_symporter_sf"/>
</dbReference>
<feature type="domain" description="Cation/H+ exchanger transmembrane" evidence="11">
    <location>
        <begin position="14"/>
        <end position="389"/>
    </location>
</feature>
<feature type="transmembrane region" description="Helical" evidence="10">
    <location>
        <begin position="280"/>
        <end position="296"/>
    </location>
</feature>
<dbReference type="OrthoDB" id="4174405at2"/>
<evidence type="ECO:0000259" key="11">
    <source>
        <dbReference type="Pfam" id="PF00999"/>
    </source>
</evidence>
<feature type="region of interest" description="Disordered" evidence="9">
    <location>
        <begin position="399"/>
        <end position="425"/>
    </location>
</feature>
<dbReference type="Proteomes" id="UP000451860">
    <property type="component" value="Unassembled WGS sequence"/>
</dbReference>
<feature type="transmembrane region" description="Helical" evidence="10">
    <location>
        <begin position="339"/>
        <end position="357"/>
    </location>
</feature>
<gene>
    <name evidence="12" type="ORF">GB883_06975</name>
</gene>
<keyword evidence="5 10" id="KW-0812">Transmembrane</keyword>
<keyword evidence="2" id="KW-0813">Transport</keyword>
<dbReference type="AlphaFoldDB" id="A0A7J5UR10"/>
<keyword evidence="3" id="KW-0050">Antiport</keyword>
<evidence type="ECO:0000313" key="13">
    <source>
        <dbReference type="Proteomes" id="UP000451860"/>
    </source>
</evidence>
<evidence type="ECO:0000256" key="10">
    <source>
        <dbReference type="SAM" id="Phobius"/>
    </source>
</evidence>
<feature type="transmembrane region" description="Helical" evidence="10">
    <location>
        <begin position="302"/>
        <end position="319"/>
    </location>
</feature>
<evidence type="ECO:0000256" key="9">
    <source>
        <dbReference type="SAM" id="MobiDB-lite"/>
    </source>
</evidence>
<evidence type="ECO:0000313" key="12">
    <source>
        <dbReference type="EMBL" id="KAE8764858.1"/>
    </source>
</evidence>
<comment type="caution">
    <text evidence="12">The sequence shown here is derived from an EMBL/GenBank/DDBJ whole genome shotgun (WGS) entry which is preliminary data.</text>
</comment>
<feature type="transmembrane region" description="Helical" evidence="10">
    <location>
        <begin position="193"/>
        <end position="215"/>
    </location>
</feature>
<evidence type="ECO:0000256" key="7">
    <source>
        <dbReference type="ARBA" id="ARBA00023065"/>
    </source>
</evidence>
<feature type="transmembrane region" description="Helical" evidence="10">
    <location>
        <begin position="163"/>
        <end position="181"/>
    </location>
</feature>
<dbReference type="PANTHER" id="PTHR32507">
    <property type="entry name" value="NA(+)/H(+) ANTIPORTER 1"/>
    <property type="match status" value="1"/>
</dbReference>
<dbReference type="EMBL" id="WHJE01000021">
    <property type="protein sequence ID" value="KAE8764858.1"/>
    <property type="molecule type" value="Genomic_DNA"/>
</dbReference>
<sequence>MTQLHLMYGLVGTLALVLALMSRRIRDLAVSGPLVALAAGVIVGPHVLGALELSERARDLALLEGSRLVVAVSVMEAALRFPARQLRGVVRPVPILLLVVMPLAAVIAGASALVLGIPLALAALVGACLCPTDPVLAGSIVSGKPAEESLPQRLRHAITAESGINDGLALPIVGVALAVVLPATTPGAEAGRLVWEVTGSLLIGAAMGALAALGARVAGRYGDPEPGPTLVLTVLLAVAVLGLGRAAGTDGILGVFVAGTAYNALVGDEERGRQQRLNEAANRYLCLPLFFILGVFLPWDQWAAFGAAAPLVVVLILLLRRLPAVLVLARPLGFRGRDAVFLGWFGPMGASSIFYVAHAVDTGVTDPRFFGAATLVIAASVLTFGVTSSPGRRLYARSERRSAGAGAGSTPAPPAVAAREPHGAA</sequence>
<evidence type="ECO:0000256" key="6">
    <source>
        <dbReference type="ARBA" id="ARBA00022989"/>
    </source>
</evidence>
<dbReference type="GO" id="GO:0005886">
    <property type="term" value="C:plasma membrane"/>
    <property type="evidence" value="ECO:0007669"/>
    <property type="project" value="UniProtKB-SubCell"/>
</dbReference>
<name>A0A7J5UR10_9MICO</name>
<feature type="transmembrane region" description="Helical" evidence="10">
    <location>
        <begin position="369"/>
        <end position="387"/>
    </location>
</feature>
<feature type="transmembrane region" description="Helical" evidence="10">
    <location>
        <begin position="95"/>
        <end position="115"/>
    </location>
</feature>
<feature type="transmembrane region" description="Helical" evidence="10">
    <location>
        <begin position="65"/>
        <end position="83"/>
    </location>
</feature>
<organism evidence="12 13">
    <name type="scientific">Georgenia thermotolerans</name>
    <dbReference type="NCBI Taxonomy" id="527326"/>
    <lineage>
        <taxon>Bacteria</taxon>
        <taxon>Bacillati</taxon>
        <taxon>Actinomycetota</taxon>
        <taxon>Actinomycetes</taxon>
        <taxon>Micrococcales</taxon>
        <taxon>Bogoriellaceae</taxon>
        <taxon>Georgenia</taxon>
    </lineage>
</organism>
<dbReference type="Pfam" id="PF00999">
    <property type="entry name" value="Na_H_Exchanger"/>
    <property type="match status" value="1"/>
</dbReference>
<keyword evidence="6 10" id="KW-1133">Transmembrane helix</keyword>
<accession>A0A7J5UR10</accession>
<dbReference type="GO" id="GO:0015297">
    <property type="term" value="F:antiporter activity"/>
    <property type="evidence" value="ECO:0007669"/>
    <property type="project" value="UniProtKB-KW"/>
</dbReference>
<feature type="transmembrane region" description="Helical" evidence="10">
    <location>
        <begin position="6"/>
        <end position="22"/>
    </location>
</feature>